<dbReference type="Pfam" id="PF07508">
    <property type="entry name" value="Recombinase"/>
    <property type="match status" value="1"/>
</dbReference>
<dbReference type="RefSeq" id="WP_344947794.1">
    <property type="nucleotide sequence ID" value="NZ_BAABDC010000004.1"/>
</dbReference>
<reference evidence="4" key="1">
    <citation type="journal article" date="2019" name="Int. J. Syst. Evol. Microbiol.">
        <title>The Global Catalogue of Microorganisms (GCM) 10K type strain sequencing project: providing services to taxonomists for standard genome sequencing and annotation.</title>
        <authorList>
            <consortium name="The Broad Institute Genomics Platform"/>
            <consortium name="The Broad Institute Genome Sequencing Center for Infectious Disease"/>
            <person name="Wu L."/>
            <person name="Ma J."/>
        </authorList>
    </citation>
    <scope>NUCLEOTIDE SEQUENCE [LARGE SCALE GENOMIC DNA]</scope>
    <source>
        <strain evidence="4">JCM 17125</strain>
    </source>
</reference>
<dbReference type="SMART" id="SM00857">
    <property type="entry name" value="Resolvase"/>
    <property type="match status" value="1"/>
</dbReference>
<evidence type="ECO:0000313" key="4">
    <source>
        <dbReference type="Proteomes" id="UP001501468"/>
    </source>
</evidence>
<proteinExistence type="predicted"/>
<protein>
    <submittedName>
        <fullName evidence="3">Recombinase family protein</fullName>
    </submittedName>
</protein>
<organism evidence="3 4">
    <name type="scientific">Terrabacter ginsenosidimutans</name>
    <dbReference type="NCBI Taxonomy" id="490575"/>
    <lineage>
        <taxon>Bacteria</taxon>
        <taxon>Bacillati</taxon>
        <taxon>Actinomycetota</taxon>
        <taxon>Actinomycetes</taxon>
        <taxon>Micrococcales</taxon>
        <taxon>Intrasporangiaceae</taxon>
        <taxon>Terrabacter</taxon>
    </lineage>
</organism>
<feature type="domain" description="Recombinase" evidence="2">
    <location>
        <begin position="158"/>
        <end position="264"/>
    </location>
</feature>
<dbReference type="CDD" id="cd00338">
    <property type="entry name" value="Ser_Recombinase"/>
    <property type="match status" value="1"/>
</dbReference>
<dbReference type="Proteomes" id="UP001501468">
    <property type="component" value="Unassembled WGS sequence"/>
</dbReference>
<gene>
    <name evidence="3" type="ORF">GCM10022399_28820</name>
</gene>
<dbReference type="EMBL" id="BAABDC010000004">
    <property type="protein sequence ID" value="GAA3710196.1"/>
    <property type="molecule type" value="Genomic_DNA"/>
</dbReference>
<evidence type="ECO:0000259" key="2">
    <source>
        <dbReference type="PROSITE" id="PS51737"/>
    </source>
</evidence>
<dbReference type="InterPro" id="IPR011109">
    <property type="entry name" value="DNA_bind_recombinase_dom"/>
</dbReference>
<dbReference type="InterPro" id="IPR050639">
    <property type="entry name" value="SSR_resolvase"/>
</dbReference>
<dbReference type="InterPro" id="IPR038109">
    <property type="entry name" value="DNA_bind_recomb_sf"/>
</dbReference>
<dbReference type="Gene3D" id="3.40.50.1390">
    <property type="entry name" value="Resolvase, N-terminal catalytic domain"/>
    <property type="match status" value="1"/>
</dbReference>
<feature type="domain" description="Resolvase/invertase-type recombinase catalytic" evidence="1">
    <location>
        <begin position="4"/>
        <end position="151"/>
    </location>
</feature>
<evidence type="ECO:0000313" key="3">
    <source>
        <dbReference type="EMBL" id="GAA3710196.1"/>
    </source>
</evidence>
<dbReference type="SUPFAM" id="SSF53041">
    <property type="entry name" value="Resolvase-like"/>
    <property type="match status" value="1"/>
</dbReference>
<sequence>MTLPAGIYVRISRDSEGLGLGVKRQLADCEQLVTQLGWAVAGLYEDNDVSATRGKPRPAYERMMRDAGDGIIKAVVVWDVDRLTRTPRELEDVIDHADRLGLKLASVGGDIDLATEQGRMMARMKGTVARYEVEQQRRRLKAKHRELAANGTHIGKRPYGWDFRPDRTLAVNTEEAAVIRECVDRVLSGQGLWKICNDLNRRSISTSTGKPWQTVVLRQMLLRWRNCGVRTHLGKEVGPGQWEPIIDRPTHERVVALLTDPGRRSNNRGTEPKYLLSSVALCGVCGDPLVGTKEYTYVLQNGRTRVYPHSYTCAHAGCMKVRRRMADVDQLVTEVILGVLKRDGVRLLGGDHGAATHARDRIAALEAKLALAADQFADDTITGDQLRRVSERLKPQLANERARLAAAQPNPELAGFTGTTVEDAWKAADVETRKRVVRLLGLRITIQPIGSGQGRTFDPEAVQIQWSPQVET</sequence>
<dbReference type="Pfam" id="PF00239">
    <property type="entry name" value="Resolvase"/>
    <property type="match status" value="1"/>
</dbReference>
<dbReference type="PROSITE" id="PS51736">
    <property type="entry name" value="RECOMBINASES_3"/>
    <property type="match status" value="1"/>
</dbReference>
<name>A0ABP7DWS1_9MICO</name>
<evidence type="ECO:0000259" key="1">
    <source>
        <dbReference type="PROSITE" id="PS51736"/>
    </source>
</evidence>
<dbReference type="PROSITE" id="PS51737">
    <property type="entry name" value="RECOMBINASE_DNA_BIND"/>
    <property type="match status" value="1"/>
</dbReference>
<accession>A0ABP7DWS1</accession>
<keyword evidence="4" id="KW-1185">Reference proteome</keyword>
<dbReference type="Gene3D" id="3.90.1750.20">
    <property type="entry name" value="Putative Large Serine Recombinase, Chain B, Domain 2"/>
    <property type="match status" value="1"/>
</dbReference>
<dbReference type="PANTHER" id="PTHR30461">
    <property type="entry name" value="DNA-INVERTASE FROM LAMBDOID PROPHAGE"/>
    <property type="match status" value="1"/>
</dbReference>
<dbReference type="InterPro" id="IPR006119">
    <property type="entry name" value="Resolv_N"/>
</dbReference>
<dbReference type="InterPro" id="IPR036162">
    <property type="entry name" value="Resolvase-like_N_sf"/>
</dbReference>
<comment type="caution">
    <text evidence="3">The sequence shown here is derived from an EMBL/GenBank/DDBJ whole genome shotgun (WGS) entry which is preliminary data.</text>
</comment>
<dbReference type="PANTHER" id="PTHR30461:SF23">
    <property type="entry name" value="DNA RECOMBINASE-RELATED"/>
    <property type="match status" value="1"/>
</dbReference>